<dbReference type="GO" id="GO:0016020">
    <property type="term" value="C:membrane"/>
    <property type="evidence" value="ECO:0007669"/>
    <property type="project" value="UniProtKB-SubCell"/>
</dbReference>
<evidence type="ECO:0000256" key="3">
    <source>
        <dbReference type="ARBA" id="ARBA00022989"/>
    </source>
</evidence>
<protein>
    <recommendedName>
        <fullName evidence="5">Glycosyltransferase family 92 protein</fullName>
    </recommendedName>
</protein>
<dbReference type="EMBL" id="MN739887">
    <property type="protein sequence ID" value="QHT76054.1"/>
    <property type="molecule type" value="Genomic_DNA"/>
</dbReference>
<comment type="subcellular location">
    <subcellularLocation>
        <location evidence="1">Membrane</location>
        <topology evidence="1">Single-pass membrane protein</topology>
    </subcellularLocation>
</comment>
<proteinExistence type="predicted"/>
<evidence type="ECO:0000256" key="2">
    <source>
        <dbReference type="ARBA" id="ARBA00022692"/>
    </source>
</evidence>
<name>A0A6C0H6C6_9ZZZZ</name>
<evidence type="ECO:0000256" key="1">
    <source>
        <dbReference type="ARBA" id="ARBA00004167"/>
    </source>
</evidence>
<dbReference type="PANTHER" id="PTHR21461:SF69">
    <property type="entry name" value="GLYCOSYLTRANSFERASE FAMILY 92 PROTEIN"/>
    <property type="match status" value="1"/>
</dbReference>
<keyword evidence="3" id="KW-0472">Membrane</keyword>
<organism evidence="4">
    <name type="scientific">viral metagenome</name>
    <dbReference type="NCBI Taxonomy" id="1070528"/>
    <lineage>
        <taxon>unclassified sequences</taxon>
        <taxon>metagenomes</taxon>
        <taxon>organismal metagenomes</taxon>
    </lineage>
</organism>
<dbReference type="GO" id="GO:0005737">
    <property type="term" value="C:cytoplasm"/>
    <property type="evidence" value="ECO:0007669"/>
    <property type="project" value="TreeGrafter"/>
</dbReference>
<reference evidence="4" key="1">
    <citation type="journal article" date="2020" name="Nature">
        <title>Giant virus diversity and host interactions through global metagenomics.</title>
        <authorList>
            <person name="Schulz F."/>
            <person name="Roux S."/>
            <person name="Paez-Espino D."/>
            <person name="Jungbluth S."/>
            <person name="Walsh D.A."/>
            <person name="Denef V.J."/>
            <person name="McMahon K.D."/>
            <person name="Konstantinidis K.T."/>
            <person name="Eloe-Fadrosh E.A."/>
            <person name="Kyrpides N.C."/>
            <person name="Woyke T."/>
        </authorList>
    </citation>
    <scope>NUCLEOTIDE SEQUENCE</scope>
    <source>
        <strain evidence="4">GVMAG-M-3300023179-71</strain>
    </source>
</reference>
<keyword evidence="2" id="KW-0812">Transmembrane</keyword>
<dbReference type="AlphaFoldDB" id="A0A6C0H6C6"/>
<keyword evidence="3" id="KW-1133">Transmembrane helix</keyword>
<evidence type="ECO:0000313" key="4">
    <source>
        <dbReference type="EMBL" id="QHT76054.1"/>
    </source>
</evidence>
<dbReference type="Pfam" id="PF13704">
    <property type="entry name" value="Glyco_tranf_2_4"/>
    <property type="match status" value="1"/>
</dbReference>
<sequence>MKPVIVCIAKLEHNYIENFVKYHLSIGFDKIYLYDNEDVPTYNVILKDYMDKIEYMHLPGNNYDLAVQYYALLDFVRNHINKQEITHVIHIDIDEYIVLKKHSNIKEFINEYIKDDCAGIGINWRFFGSCGHQDNKDNEADPIRFTMCDLNGDRHIKTLFDKSKFIGFNECHSIKTVDGYFIKNTKNKIINGPFNDNIDLSVIQLNHYKCKTMEEFRYIRSRGRADIKNWSENVEEEFMKYDKNDTEDFTCHDLFIEKFGKK</sequence>
<dbReference type="GO" id="GO:0016757">
    <property type="term" value="F:glycosyltransferase activity"/>
    <property type="evidence" value="ECO:0007669"/>
    <property type="project" value="TreeGrafter"/>
</dbReference>
<accession>A0A6C0H6C6</accession>
<dbReference type="PANTHER" id="PTHR21461">
    <property type="entry name" value="GLYCOSYLTRANSFERASE FAMILY 92 PROTEIN"/>
    <property type="match status" value="1"/>
</dbReference>
<evidence type="ECO:0008006" key="5">
    <source>
        <dbReference type="Google" id="ProtNLM"/>
    </source>
</evidence>